<proteinExistence type="predicted"/>
<accession>A0A432XKK6</accession>
<dbReference type="AlphaFoldDB" id="A0A432XKK6"/>
<gene>
    <name evidence="3" type="ORF">CWE24_01460</name>
</gene>
<evidence type="ECO:0008006" key="5">
    <source>
        <dbReference type="Google" id="ProtNLM"/>
    </source>
</evidence>
<feature type="region of interest" description="Disordered" evidence="1">
    <location>
        <begin position="104"/>
        <end position="127"/>
    </location>
</feature>
<evidence type="ECO:0000313" key="3">
    <source>
        <dbReference type="EMBL" id="RUO49202.1"/>
    </source>
</evidence>
<dbReference type="EMBL" id="PIPU01000001">
    <property type="protein sequence ID" value="RUO49202.1"/>
    <property type="molecule type" value="Genomic_DNA"/>
</dbReference>
<keyword evidence="2" id="KW-0732">Signal</keyword>
<evidence type="ECO:0000256" key="2">
    <source>
        <dbReference type="SAM" id="SignalP"/>
    </source>
</evidence>
<keyword evidence="4" id="KW-1185">Reference proteome</keyword>
<dbReference type="OrthoDB" id="6238578at2"/>
<organism evidence="3 4">
    <name type="scientific">Pseudidiomarina donghaiensis</name>
    <dbReference type="NCBI Taxonomy" id="519452"/>
    <lineage>
        <taxon>Bacteria</taxon>
        <taxon>Pseudomonadati</taxon>
        <taxon>Pseudomonadota</taxon>
        <taxon>Gammaproteobacteria</taxon>
        <taxon>Alteromonadales</taxon>
        <taxon>Idiomarinaceae</taxon>
        <taxon>Pseudidiomarina</taxon>
    </lineage>
</organism>
<reference evidence="4" key="1">
    <citation type="journal article" date="2018" name="Front. Microbiol.">
        <title>Genome-Based Analysis Reveals the Taxonomy and Diversity of the Family Idiomarinaceae.</title>
        <authorList>
            <person name="Liu Y."/>
            <person name="Lai Q."/>
            <person name="Shao Z."/>
        </authorList>
    </citation>
    <scope>NUCLEOTIDE SEQUENCE [LARGE SCALE GENOMIC DNA]</scope>
    <source>
        <strain evidence="4">908033</strain>
    </source>
</reference>
<name>A0A432XKK6_9GAMM</name>
<evidence type="ECO:0000313" key="4">
    <source>
        <dbReference type="Proteomes" id="UP000286985"/>
    </source>
</evidence>
<protein>
    <recommendedName>
        <fullName evidence="5">CopL family metal-binding regulatory protein</fullName>
    </recommendedName>
</protein>
<dbReference type="RefSeq" id="WP_092836906.1">
    <property type="nucleotide sequence ID" value="NZ_FPCF01000001.1"/>
</dbReference>
<comment type="caution">
    <text evidence="3">The sequence shown here is derived from an EMBL/GenBank/DDBJ whole genome shotgun (WGS) entry which is preliminary data.</text>
</comment>
<dbReference type="Proteomes" id="UP000286985">
    <property type="component" value="Unassembled WGS sequence"/>
</dbReference>
<sequence>MNTVIKLLIIVSLLLTPFSGSAADVMPMPASHVSDNMNEAHAMHATHTEMANHDCCDTEQQTNVSQATHQQCDNSCGDCQHHCSSSASGLIAVTQLPFQAHPHTKWPTSHGVPLARHESQIRPPMSA</sequence>
<feature type="chain" id="PRO_5019209458" description="CopL family metal-binding regulatory protein" evidence="2">
    <location>
        <begin position="23"/>
        <end position="127"/>
    </location>
</feature>
<evidence type="ECO:0000256" key="1">
    <source>
        <dbReference type="SAM" id="MobiDB-lite"/>
    </source>
</evidence>
<feature type="signal peptide" evidence="2">
    <location>
        <begin position="1"/>
        <end position="22"/>
    </location>
</feature>